<name>A0AAD1RZJ9_PELCU</name>
<dbReference type="InterPro" id="IPR025835">
    <property type="entry name" value="Thiopurine_S-MeTrfase"/>
</dbReference>
<evidence type="ECO:0000313" key="10">
    <source>
        <dbReference type="Proteomes" id="UP001295444"/>
    </source>
</evidence>
<keyword evidence="10" id="KW-1185">Reference proteome</keyword>
<dbReference type="Gene3D" id="3.40.50.150">
    <property type="entry name" value="Vaccinia Virus protein VP39"/>
    <property type="match status" value="1"/>
</dbReference>
<dbReference type="EC" id="2.1.1.67" evidence="4"/>
<dbReference type="GO" id="GO:0005737">
    <property type="term" value="C:cytoplasm"/>
    <property type="evidence" value="ECO:0007669"/>
    <property type="project" value="UniProtKB-SubCell"/>
</dbReference>
<evidence type="ECO:0000256" key="3">
    <source>
        <dbReference type="ARBA" id="ARBA00008145"/>
    </source>
</evidence>
<comment type="subcellular location">
    <subcellularLocation>
        <location evidence="2">Cytoplasm</location>
    </subcellularLocation>
</comment>
<dbReference type="AlphaFoldDB" id="A0AAD1RZJ9"/>
<dbReference type="Pfam" id="PF05724">
    <property type="entry name" value="TPMT"/>
    <property type="match status" value="1"/>
</dbReference>
<keyword evidence="7" id="KW-0808">Transferase</keyword>
<evidence type="ECO:0000313" key="9">
    <source>
        <dbReference type="EMBL" id="CAH2284438.1"/>
    </source>
</evidence>
<dbReference type="GO" id="GO:0008119">
    <property type="term" value="F:thiopurine S-methyltransferase activity"/>
    <property type="evidence" value="ECO:0007669"/>
    <property type="project" value="UniProtKB-EC"/>
</dbReference>
<comment type="similarity">
    <text evidence="3">Belongs to the class I-like SAM-binding methyltransferase superfamily. TPMT family.</text>
</comment>
<keyword evidence="5" id="KW-0963">Cytoplasm</keyword>
<accession>A0AAD1RZJ9</accession>
<dbReference type="Proteomes" id="UP001295444">
    <property type="component" value="Chromosome 04"/>
</dbReference>
<evidence type="ECO:0000256" key="2">
    <source>
        <dbReference type="ARBA" id="ARBA00004496"/>
    </source>
</evidence>
<proteinExistence type="inferred from homology"/>
<keyword evidence="8" id="KW-0949">S-adenosyl-L-methionine</keyword>
<dbReference type="GO" id="GO:0032259">
    <property type="term" value="P:methylation"/>
    <property type="evidence" value="ECO:0007669"/>
    <property type="project" value="UniProtKB-KW"/>
</dbReference>
<evidence type="ECO:0000256" key="6">
    <source>
        <dbReference type="ARBA" id="ARBA00022603"/>
    </source>
</evidence>
<dbReference type="InterPro" id="IPR029063">
    <property type="entry name" value="SAM-dependent_MTases_sf"/>
</dbReference>
<keyword evidence="6" id="KW-0489">Methyltransferase</keyword>
<dbReference type="PANTHER" id="PTHR10259">
    <property type="entry name" value="THIOPURINE S-METHYLTRANSFERASE"/>
    <property type="match status" value="1"/>
</dbReference>
<comment type="catalytic activity">
    <reaction evidence="1">
        <text>S-adenosyl-L-methionine + a thiopurine = S-adenosyl-L-homocysteine + a thiopurine S-methylether.</text>
        <dbReference type="EC" id="2.1.1.67"/>
    </reaction>
</comment>
<protein>
    <recommendedName>
        <fullName evidence="4">thiopurine S-methyltransferase</fullName>
        <ecNumber evidence="4">2.1.1.67</ecNumber>
    </recommendedName>
</protein>
<dbReference type="PANTHER" id="PTHR10259:SF11">
    <property type="entry name" value="THIOPURINE S-METHYLTRANSFERASE"/>
    <property type="match status" value="1"/>
</dbReference>
<evidence type="ECO:0000256" key="8">
    <source>
        <dbReference type="ARBA" id="ARBA00022691"/>
    </source>
</evidence>
<dbReference type="EMBL" id="OW240915">
    <property type="protein sequence ID" value="CAH2284438.1"/>
    <property type="molecule type" value="Genomic_DNA"/>
</dbReference>
<sequence>MMESSNQVQNRVLSEKDWIDNWEKRKIGFHEADVHKLLIEFLDDMVNNRKQIKIFFPLCGKAVDMNWLAKMGHTIVGVDVSELGLKEFFEESNIPYVEEAVPGISGAKVFKSVSGNISLYCCNLFDLNETIVGKFDGIWDRGSMVAMNPIDRERYANAMISLMDKDCRYLLVTLEYNPKLHPGPPFYVPDAELEKLLGK</sequence>
<evidence type="ECO:0000256" key="7">
    <source>
        <dbReference type="ARBA" id="ARBA00022679"/>
    </source>
</evidence>
<organism evidence="9 10">
    <name type="scientific">Pelobates cultripes</name>
    <name type="common">Western spadefoot toad</name>
    <dbReference type="NCBI Taxonomy" id="61616"/>
    <lineage>
        <taxon>Eukaryota</taxon>
        <taxon>Metazoa</taxon>
        <taxon>Chordata</taxon>
        <taxon>Craniata</taxon>
        <taxon>Vertebrata</taxon>
        <taxon>Euteleostomi</taxon>
        <taxon>Amphibia</taxon>
        <taxon>Batrachia</taxon>
        <taxon>Anura</taxon>
        <taxon>Pelobatoidea</taxon>
        <taxon>Pelobatidae</taxon>
        <taxon>Pelobates</taxon>
    </lineage>
</organism>
<dbReference type="SUPFAM" id="SSF53335">
    <property type="entry name" value="S-adenosyl-L-methionine-dependent methyltransferases"/>
    <property type="match status" value="1"/>
</dbReference>
<dbReference type="InterPro" id="IPR008854">
    <property type="entry name" value="TPMT"/>
</dbReference>
<dbReference type="PIRSF" id="PIRSF023956">
    <property type="entry name" value="Thiopurine_S-methyltransferase"/>
    <property type="match status" value="1"/>
</dbReference>
<evidence type="ECO:0000256" key="4">
    <source>
        <dbReference type="ARBA" id="ARBA00011905"/>
    </source>
</evidence>
<reference evidence="9" key="1">
    <citation type="submission" date="2022-03" db="EMBL/GenBank/DDBJ databases">
        <authorList>
            <person name="Alioto T."/>
            <person name="Alioto T."/>
            <person name="Gomez Garrido J."/>
        </authorList>
    </citation>
    <scope>NUCLEOTIDE SEQUENCE</scope>
</reference>
<dbReference type="PROSITE" id="PS51585">
    <property type="entry name" value="SAM_MT_TPMT"/>
    <property type="match status" value="1"/>
</dbReference>
<evidence type="ECO:0000256" key="5">
    <source>
        <dbReference type="ARBA" id="ARBA00022490"/>
    </source>
</evidence>
<gene>
    <name evidence="9" type="ORF">PECUL_23A030595</name>
</gene>
<dbReference type="FunFam" id="3.40.50.150:FF:000101">
    <property type="entry name" value="Thiopurine S-methyltransferase"/>
    <property type="match status" value="1"/>
</dbReference>
<evidence type="ECO:0000256" key="1">
    <source>
        <dbReference type="ARBA" id="ARBA00000903"/>
    </source>
</evidence>